<evidence type="ECO:0000313" key="2">
    <source>
        <dbReference type="EMBL" id="EPJ35162.1"/>
    </source>
</evidence>
<sequence length="33" mass="3711">MCSHVTQVRRSGQLRKLTPGDKREGCRSGPLRT</sequence>
<organism evidence="2 3">
    <name type="scientific">Streptomyces afghaniensis 772</name>
    <dbReference type="NCBI Taxonomy" id="1283301"/>
    <lineage>
        <taxon>Bacteria</taxon>
        <taxon>Bacillati</taxon>
        <taxon>Actinomycetota</taxon>
        <taxon>Actinomycetes</taxon>
        <taxon>Kitasatosporales</taxon>
        <taxon>Streptomycetaceae</taxon>
        <taxon>Streptomyces</taxon>
    </lineage>
</organism>
<gene>
    <name evidence="2" type="ORF">STAFG_7724</name>
</gene>
<reference evidence="2 3" key="1">
    <citation type="submission" date="2013-02" db="EMBL/GenBank/DDBJ databases">
        <title>Draft Genome Sequence of Streptomyces afghaniensis, Which Produces Compounds of the Julimycin B-Complex.</title>
        <authorList>
            <person name="Gruening B.A."/>
            <person name="Praeg A."/>
            <person name="Erxleben A."/>
            <person name="Guenther S."/>
            <person name="Fiedler H.-P."/>
            <person name="Goodfellow M."/>
            <person name="Mueller M."/>
        </authorList>
    </citation>
    <scope>NUCLEOTIDE SEQUENCE [LARGE SCALE GENOMIC DNA]</scope>
    <source>
        <strain evidence="2 3">772</strain>
    </source>
</reference>
<feature type="region of interest" description="Disordered" evidence="1">
    <location>
        <begin position="1"/>
        <end position="33"/>
    </location>
</feature>
<dbReference type="EMBL" id="AOPY01001652">
    <property type="protein sequence ID" value="EPJ35162.1"/>
    <property type="molecule type" value="Genomic_DNA"/>
</dbReference>
<proteinExistence type="predicted"/>
<dbReference type="AlphaFoldDB" id="S4MNZ2"/>
<evidence type="ECO:0000256" key="1">
    <source>
        <dbReference type="SAM" id="MobiDB-lite"/>
    </source>
</evidence>
<feature type="compositionally biased region" description="Polar residues" evidence="1">
    <location>
        <begin position="1"/>
        <end position="10"/>
    </location>
</feature>
<dbReference type="HOGENOM" id="CLU_3383974_0_0_11"/>
<protein>
    <submittedName>
        <fullName evidence="2">Uncharacterized protein</fullName>
    </submittedName>
</protein>
<keyword evidence="3" id="KW-1185">Reference proteome</keyword>
<evidence type="ECO:0000313" key="3">
    <source>
        <dbReference type="Proteomes" id="UP000015001"/>
    </source>
</evidence>
<dbReference type="Proteomes" id="UP000015001">
    <property type="component" value="Unassembled WGS sequence"/>
</dbReference>
<name>S4MNZ2_9ACTN</name>
<accession>S4MNZ2</accession>
<comment type="caution">
    <text evidence="2">The sequence shown here is derived from an EMBL/GenBank/DDBJ whole genome shotgun (WGS) entry which is preliminary data.</text>
</comment>